<organism evidence="1 2">
    <name type="scientific">Rhodococcus tibetensis</name>
    <dbReference type="NCBI Taxonomy" id="2965064"/>
    <lineage>
        <taxon>Bacteria</taxon>
        <taxon>Bacillati</taxon>
        <taxon>Actinomycetota</taxon>
        <taxon>Actinomycetes</taxon>
        <taxon>Mycobacteriales</taxon>
        <taxon>Nocardiaceae</taxon>
        <taxon>Rhodococcus</taxon>
    </lineage>
</organism>
<dbReference type="RefSeq" id="WP_255973301.1">
    <property type="nucleotide sequence ID" value="NZ_JANFQF010000025.1"/>
</dbReference>
<proteinExistence type="predicted"/>
<dbReference type="Proteomes" id="UP001524501">
    <property type="component" value="Unassembled WGS sequence"/>
</dbReference>
<comment type="caution">
    <text evidence="1">The sequence shown here is derived from an EMBL/GenBank/DDBJ whole genome shotgun (WGS) entry which is preliminary data.</text>
</comment>
<protein>
    <recommendedName>
        <fullName evidence="3">Transposase</fullName>
    </recommendedName>
</protein>
<evidence type="ECO:0000313" key="1">
    <source>
        <dbReference type="EMBL" id="MCQ4122088.1"/>
    </source>
</evidence>
<evidence type="ECO:0000313" key="2">
    <source>
        <dbReference type="Proteomes" id="UP001524501"/>
    </source>
</evidence>
<dbReference type="EMBL" id="JANFQF010000025">
    <property type="protein sequence ID" value="MCQ4122088.1"/>
    <property type="molecule type" value="Genomic_DNA"/>
</dbReference>
<name>A0ABT1QIJ5_9NOCA</name>
<sequence>MLEWSAGFTAFCARFAQRFSRVESRRRMGAYMRGLLDEVERKNGWTLAEAAGEQARRACSGC</sequence>
<accession>A0ABT1QIJ5</accession>
<evidence type="ECO:0008006" key="3">
    <source>
        <dbReference type="Google" id="ProtNLM"/>
    </source>
</evidence>
<keyword evidence="2" id="KW-1185">Reference proteome</keyword>
<gene>
    <name evidence="1" type="ORF">NOF53_23490</name>
</gene>
<reference evidence="1 2" key="1">
    <citation type="submission" date="2022-07" db="EMBL/GenBank/DDBJ databases">
        <title>Degradation activity of malathion, p-nitrophenol and potential low-temperature adaptation strategy of Rhodococcus sp. FXJ9.536.</title>
        <authorList>
            <person name="Huang J."/>
            <person name="Huang Y."/>
        </authorList>
    </citation>
    <scope>NUCLEOTIDE SEQUENCE [LARGE SCALE GENOMIC DNA]</scope>
    <source>
        <strain evidence="1 2">FXJ9.536</strain>
    </source>
</reference>